<dbReference type="GO" id="GO:0046872">
    <property type="term" value="F:metal ion binding"/>
    <property type="evidence" value="ECO:0007669"/>
    <property type="project" value="UniProtKB-KW"/>
</dbReference>
<sequence length="158" mass="17611">MSETYEPVIVGFLCNWCSYRAADLAGTARIKYAPNMRAIRVMCSGRVDPQFVMKALREGADGVMIAGCHPGECHYVNGNIKAMRRFYLLRKMLTQLGVEEERVQLIWASASEGILLAEKVDQMTEALRALGPLNWDEKVVNRSNGYKAAEVAPVLEEA</sequence>
<keyword evidence="2" id="KW-0560">Oxidoreductase</keyword>
<evidence type="ECO:0000259" key="5">
    <source>
        <dbReference type="Pfam" id="PF02662"/>
    </source>
</evidence>
<accession>A0A8J6NJA2</accession>
<evidence type="ECO:0000256" key="3">
    <source>
        <dbReference type="ARBA" id="ARBA00023004"/>
    </source>
</evidence>
<comment type="caution">
    <text evidence="6">The sequence shown here is derived from an EMBL/GenBank/DDBJ whole genome shotgun (WGS) entry which is preliminary data.</text>
</comment>
<protein>
    <submittedName>
        <fullName evidence="6">Hydrogenase iron-sulfur subunit</fullName>
    </submittedName>
</protein>
<evidence type="ECO:0000313" key="7">
    <source>
        <dbReference type="Proteomes" id="UP000614469"/>
    </source>
</evidence>
<keyword evidence="4" id="KW-0411">Iron-sulfur</keyword>
<name>A0A8J6NJA2_9CHLR</name>
<dbReference type="Proteomes" id="UP000614469">
    <property type="component" value="Unassembled WGS sequence"/>
</dbReference>
<evidence type="ECO:0000256" key="1">
    <source>
        <dbReference type="ARBA" id="ARBA00022723"/>
    </source>
</evidence>
<evidence type="ECO:0000313" key="6">
    <source>
        <dbReference type="EMBL" id="MBC8335555.1"/>
    </source>
</evidence>
<keyword evidence="3" id="KW-0408">Iron</keyword>
<keyword evidence="1" id="KW-0479">Metal-binding</keyword>
<dbReference type="GO" id="GO:0016491">
    <property type="term" value="F:oxidoreductase activity"/>
    <property type="evidence" value="ECO:0007669"/>
    <property type="project" value="UniProtKB-KW"/>
</dbReference>
<proteinExistence type="predicted"/>
<organism evidence="6 7">
    <name type="scientific">Candidatus Desulfolinea nitratireducens</name>
    <dbReference type="NCBI Taxonomy" id="2841698"/>
    <lineage>
        <taxon>Bacteria</taxon>
        <taxon>Bacillati</taxon>
        <taxon>Chloroflexota</taxon>
        <taxon>Anaerolineae</taxon>
        <taxon>Anaerolineales</taxon>
        <taxon>Anaerolineales incertae sedis</taxon>
        <taxon>Candidatus Desulfolinea</taxon>
    </lineage>
</organism>
<reference evidence="6 7" key="1">
    <citation type="submission" date="2020-08" db="EMBL/GenBank/DDBJ databases">
        <title>Bridging the membrane lipid divide: bacteria of the FCB group superphylum have the potential to synthesize archaeal ether lipids.</title>
        <authorList>
            <person name="Villanueva L."/>
            <person name="Von Meijenfeldt F.A.B."/>
            <person name="Westbye A.B."/>
            <person name="Yadav S."/>
            <person name="Hopmans E.C."/>
            <person name="Dutilh B.E."/>
            <person name="Sinninghe Damste J.S."/>
        </authorList>
    </citation>
    <scope>NUCLEOTIDE SEQUENCE [LARGE SCALE GENOMIC DNA]</scope>
    <source>
        <strain evidence="6">NIOZ-UU36</strain>
    </source>
</reference>
<evidence type="ECO:0000256" key="2">
    <source>
        <dbReference type="ARBA" id="ARBA00023002"/>
    </source>
</evidence>
<dbReference type="GO" id="GO:0051536">
    <property type="term" value="F:iron-sulfur cluster binding"/>
    <property type="evidence" value="ECO:0007669"/>
    <property type="project" value="UniProtKB-KW"/>
</dbReference>
<gene>
    <name evidence="6" type="ORF">H8E29_09835</name>
</gene>
<dbReference type="InterPro" id="IPR003813">
    <property type="entry name" value="MvhD/FlpD"/>
</dbReference>
<evidence type="ECO:0000256" key="4">
    <source>
        <dbReference type="ARBA" id="ARBA00023014"/>
    </source>
</evidence>
<feature type="domain" description="F420-non-reducing hydrogenase iron-sulfur subunit D" evidence="5">
    <location>
        <begin position="9"/>
        <end position="131"/>
    </location>
</feature>
<dbReference type="AlphaFoldDB" id="A0A8J6NJA2"/>
<dbReference type="Pfam" id="PF02662">
    <property type="entry name" value="FlpD"/>
    <property type="match status" value="1"/>
</dbReference>
<dbReference type="EMBL" id="JACNJN010000113">
    <property type="protein sequence ID" value="MBC8335555.1"/>
    <property type="molecule type" value="Genomic_DNA"/>
</dbReference>